<dbReference type="AlphaFoldDB" id="A0A5C3LY83"/>
<proteinExistence type="predicted"/>
<evidence type="ECO:0000313" key="1">
    <source>
        <dbReference type="EMBL" id="TFK37802.1"/>
    </source>
</evidence>
<accession>A0A5C3LY83</accession>
<name>A0A5C3LY83_9AGAR</name>
<dbReference type="EMBL" id="ML213606">
    <property type="protein sequence ID" value="TFK37802.1"/>
    <property type="molecule type" value="Genomic_DNA"/>
</dbReference>
<dbReference type="Proteomes" id="UP000308652">
    <property type="component" value="Unassembled WGS sequence"/>
</dbReference>
<evidence type="ECO:0000313" key="2">
    <source>
        <dbReference type="Proteomes" id="UP000308652"/>
    </source>
</evidence>
<keyword evidence="2" id="KW-1185">Reference proteome</keyword>
<reference evidence="1 2" key="1">
    <citation type="journal article" date="2019" name="Nat. Ecol. Evol.">
        <title>Megaphylogeny resolves global patterns of mushroom evolution.</title>
        <authorList>
            <person name="Varga T."/>
            <person name="Krizsan K."/>
            <person name="Foldi C."/>
            <person name="Dima B."/>
            <person name="Sanchez-Garcia M."/>
            <person name="Sanchez-Ramirez S."/>
            <person name="Szollosi G.J."/>
            <person name="Szarkandi J.G."/>
            <person name="Papp V."/>
            <person name="Albert L."/>
            <person name="Andreopoulos W."/>
            <person name="Angelini C."/>
            <person name="Antonin V."/>
            <person name="Barry K.W."/>
            <person name="Bougher N.L."/>
            <person name="Buchanan P."/>
            <person name="Buyck B."/>
            <person name="Bense V."/>
            <person name="Catcheside P."/>
            <person name="Chovatia M."/>
            <person name="Cooper J."/>
            <person name="Damon W."/>
            <person name="Desjardin D."/>
            <person name="Finy P."/>
            <person name="Geml J."/>
            <person name="Haridas S."/>
            <person name="Hughes K."/>
            <person name="Justo A."/>
            <person name="Karasinski D."/>
            <person name="Kautmanova I."/>
            <person name="Kiss B."/>
            <person name="Kocsube S."/>
            <person name="Kotiranta H."/>
            <person name="LaButti K.M."/>
            <person name="Lechner B.E."/>
            <person name="Liimatainen K."/>
            <person name="Lipzen A."/>
            <person name="Lukacs Z."/>
            <person name="Mihaltcheva S."/>
            <person name="Morgado L.N."/>
            <person name="Niskanen T."/>
            <person name="Noordeloos M.E."/>
            <person name="Ohm R.A."/>
            <person name="Ortiz-Santana B."/>
            <person name="Ovrebo C."/>
            <person name="Racz N."/>
            <person name="Riley R."/>
            <person name="Savchenko A."/>
            <person name="Shiryaev A."/>
            <person name="Soop K."/>
            <person name="Spirin V."/>
            <person name="Szebenyi C."/>
            <person name="Tomsovsky M."/>
            <person name="Tulloss R.E."/>
            <person name="Uehling J."/>
            <person name="Grigoriev I.V."/>
            <person name="Vagvolgyi C."/>
            <person name="Papp T."/>
            <person name="Martin F.M."/>
            <person name="Miettinen O."/>
            <person name="Hibbett D.S."/>
            <person name="Nagy L.G."/>
        </authorList>
    </citation>
    <scope>NUCLEOTIDE SEQUENCE [LARGE SCALE GENOMIC DNA]</scope>
    <source>
        <strain evidence="1 2">CBS 166.37</strain>
    </source>
</reference>
<dbReference type="STRING" id="68775.A0A5C3LY83"/>
<gene>
    <name evidence="1" type="ORF">BDQ12DRAFT_666712</name>
</gene>
<dbReference type="OrthoDB" id="2691851at2759"/>
<sequence length="297" mass="33177">MAWSLAKLLEMMEAACKQMYSPCNYNDMELKLATAIYIISGNAALHALHNSVFAFPSCNTITHQIQEFQLHITVDKPQMINILDNIKTMFSYAPPGMKKVGITLSMDEITSDGRLCYLTESDEIAGLCEHTKYHIPSLRMGKNITIAHAICTAVKEEKIHIGQEIFFLESLDINGLNLYTGPNNEVQDLNYKHIFKSILVDCVVINKSLLALWFERLTHVDWSENPIFALLNLDADTLSEHIHALLSPKDAQDVPRAIKLLSLTADICNLDSSDFDPSELTTHHALCVFGVDLGTGL</sequence>
<organism evidence="1 2">
    <name type="scientific">Crucibulum laeve</name>
    <dbReference type="NCBI Taxonomy" id="68775"/>
    <lineage>
        <taxon>Eukaryota</taxon>
        <taxon>Fungi</taxon>
        <taxon>Dikarya</taxon>
        <taxon>Basidiomycota</taxon>
        <taxon>Agaricomycotina</taxon>
        <taxon>Agaricomycetes</taxon>
        <taxon>Agaricomycetidae</taxon>
        <taxon>Agaricales</taxon>
        <taxon>Agaricineae</taxon>
        <taxon>Nidulariaceae</taxon>
        <taxon>Crucibulum</taxon>
    </lineage>
</organism>
<protein>
    <submittedName>
        <fullName evidence="1">Uncharacterized protein</fullName>
    </submittedName>
</protein>